<dbReference type="InterPro" id="IPR011009">
    <property type="entry name" value="Kinase-like_dom_sf"/>
</dbReference>
<gene>
    <name evidence="3" type="primary">A07p044970.1_BraROA</name>
    <name evidence="3" type="ORF">IGI04_028669</name>
</gene>
<reference evidence="3 4" key="1">
    <citation type="submission" date="2021-03" db="EMBL/GenBank/DDBJ databases">
        <authorList>
            <person name="King G.J."/>
            <person name="Bancroft I."/>
            <person name="Baten A."/>
            <person name="Bloomfield J."/>
            <person name="Borpatragohain P."/>
            <person name="He Z."/>
            <person name="Irish N."/>
            <person name="Irwin J."/>
            <person name="Liu K."/>
            <person name="Mauleon R.P."/>
            <person name="Moore J."/>
            <person name="Morris R."/>
            <person name="Ostergaard L."/>
            <person name="Wang B."/>
            <person name="Wells R."/>
        </authorList>
    </citation>
    <scope>NUCLEOTIDE SEQUENCE [LARGE SCALE GENOMIC DNA]</scope>
    <source>
        <strain evidence="3">R-o-18</strain>
        <tissue evidence="3">Leaf</tissue>
    </source>
</reference>
<dbReference type="Proteomes" id="UP000823674">
    <property type="component" value="Chromosome A07"/>
</dbReference>
<evidence type="ECO:0000313" key="4">
    <source>
        <dbReference type="Proteomes" id="UP000823674"/>
    </source>
</evidence>
<dbReference type="Gene3D" id="3.30.200.20">
    <property type="entry name" value="Phosphorylase Kinase, domain 1"/>
    <property type="match status" value="1"/>
</dbReference>
<evidence type="ECO:0000256" key="1">
    <source>
        <dbReference type="ARBA" id="ARBA00038211"/>
    </source>
</evidence>
<name>A0ABQ7L2K7_BRACM</name>
<comment type="caution">
    <text evidence="3">The sequence shown here is derived from an EMBL/GenBank/DDBJ whole genome shotgun (WGS) entry which is preliminary data.</text>
</comment>
<comment type="similarity">
    <text evidence="1">Belongs to the choline/ethanolamine kinase family.</text>
</comment>
<dbReference type="PANTHER" id="PTHR22603:SF93">
    <property type="entry name" value="RE24176P"/>
    <property type="match status" value="1"/>
</dbReference>
<sequence length="368" mass="42867">MAIKKMTSLIPSCSSPEDLKRVLQTLGSTWGDVVEDLESLEVVPLKGAMTNEVYQINWPTLNGQDALHRKVLVRIYGDGVDLFFNRDDEIKTFECMSHHGYGPKLLGRFSDGRLEEFIHARKPIEREICVYDMMNLLVWSVHQTLSAGDLRVSETSDLIAAKLREFHELDMPGPKNVLLWERLRTWLKEAKKLCSPTEIDEFRLEAMGDEINMLEERLTREDQEIGFCHNDLQYGNVMIDEETNAITIIDYEYSSFNPIAYDIANHFCEMAANYHSATPHVLDYTLYPGEEERRRFISTYLGSTGNATSEEEVERLLTDVERYTLANHIFWGLWGIISGHVNKIEFDYKEYARQRFEQYWLRRQLLLD</sequence>
<proteinExistence type="inferred from homology"/>
<dbReference type="CDD" id="cd05157">
    <property type="entry name" value="ETNK_euk"/>
    <property type="match status" value="1"/>
</dbReference>
<dbReference type="SUPFAM" id="SSF56112">
    <property type="entry name" value="Protein kinase-like (PK-like)"/>
    <property type="match status" value="1"/>
</dbReference>
<dbReference type="InterPro" id="IPR007521">
    <property type="entry name" value="Choline_kin_N"/>
</dbReference>
<feature type="domain" description="Choline kinase N-terminal" evidence="2">
    <location>
        <begin position="8"/>
        <end position="38"/>
    </location>
</feature>
<keyword evidence="4" id="KW-1185">Reference proteome</keyword>
<dbReference type="EMBL" id="JADBGQ010000009">
    <property type="protein sequence ID" value="KAG5380827.1"/>
    <property type="molecule type" value="Genomic_DNA"/>
</dbReference>
<dbReference type="Gene3D" id="3.90.1200.10">
    <property type="match status" value="1"/>
</dbReference>
<dbReference type="PANTHER" id="PTHR22603">
    <property type="entry name" value="CHOLINE/ETHANOALAMINE KINASE"/>
    <property type="match status" value="1"/>
</dbReference>
<evidence type="ECO:0000259" key="2">
    <source>
        <dbReference type="Pfam" id="PF04428"/>
    </source>
</evidence>
<dbReference type="Pfam" id="PF04428">
    <property type="entry name" value="Choline_kin_N"/>
    <property type="match status" value="1"/>
</dbReference>
<accession>A0ABQ7L2K7</accession>
<evidence type="ECO:0000313" key="3">
    <source>
        <dbReference type="EMBL" id="KAG5380827.1"/>
    </source>
</evidence>
<organism evidence="3 4">
    <name type="scientific">Brassica rapa subsp. trilocularis</name>
    <dbReference type="NCBI Taxonomy" id="1813537"/>
    <lineage>
        <taxon>Eukaryota</taxon>
        <taxon>Viridiplantae</taxon>
        <taxon>Streptophyta</taxon>
        <taxon>Embryophyta</taxon>
        <taxon>Tracheophyta</taxon>
        <taxon>Spermatophyta</taxon>
        <taxon>Magnoliopsida</taxon>
        <taxon>eudicotyledons</taxon>
        <taxon>Gunneridae</taxon>
        <taxon>Pentapetalae</taxon>
        <taxon>rosids</taxon>
        <taxon>malvids</taxon>
        <taxon>Brassicales</taxon>
        <taxon>Brassicaceae</taxon>
        <taxon>Brassiceae</taxon>
        <taxon>Brassica</taxon>
    </lineage>
</organism>
<dbReference type="Pfam" id="PF01633">
    <property type="entry name" value="Choline_kinase"/>
    <property type="match status" value="2"/>
</dbReference>
<protein>
    <recommendedName>
        <fullName evidence="2">Choline kinase N-terminal domain-containing protein</fullName>
    </recommendedName>
</protein>